<dbReference type="GO" id="GO:0008171">
    <property type="term" value="F:O-methyltransferase activity"/>
    <property type="evidence" value="ECO:0007669"/>
    <property type="project" value="TreeGrafter"/>
</dbReference>
<dbReference type="AlphaFoldDB" id="A0A6J6LD95"/>
<dbReference type="EMBL" id="CAEZWU010000015">
    <property type="protein sequence ID" value="CAB4659652.1"/>
    <property type="molecule type" value="Genomic_DNA"/>
</dbReference>
<proteinExistence type="predicted"/>
<protein>
    <submittedName>
        <fullName evidence="2">Unannotated protein</fullName>
    </submittedName>
</protein>
<dbReference type="PANTHER" id="PTHR36973:SF4">
    <property type="entry name" value="NODULATION PROTEIN"/>
    <property type="match status" value="1"/>
</dbReference>
<evidence type="ECO:0000259" key="1">
    <source>
        <dbReference type="Pfam" id="PF05050"/>
    </source>
</evidence>
<gene>
    <name evidence="2" type="ORF">UFOPK2292_00176</name>
</gene>
<name>A0A6J6LD95_9ZZZZ</name>
<dbReference type="InterPro" id="IPR006342">
    <property type="entry name" value="FkbM_mtfrase"/>
</dbReference>
<dbReference type="InterPro" id="IPR029063">
    <property type="entry name" value="SAM-dependent_MTases_sf"/>
</dbReference>
<feature type="domain" description="Methyltransferase FkbM" evidence="1">
    <location>
        <begin position="37"/>
        <end position="205"/>
    </location>
</feature>
<sequence>MAGLKQTIKRLATSSFDNQQSKMVKEIMGSTTLSLLDVGAANGAYDRWSAFQKFINYFGVEPDSRSSKSVIKSNSSSSYNSESLITHALWHSKGEVTLNLCRKPMASSIYEPNRQFINLFPEPERNDIVDTIKLPSETVDRVAQQANANFDVIKLDVQGAELDVLKGATNSLAHTLAIDIEVEFCELYKDQPLFDQVFSFLRNSGLEFIDFTYIYRWSPDSFNGLGQTTFSDALFMRAPEKVAESKDASTIRKFAMICAVYERGDLLIRLGNACSRNTSIEKETISRILDLGKLLSRRNARTQRQLNRATKIIRLFHPRVHAHILH</sequence>
<dbReference type="NCBIfam" id="TIGR01444">
    <property type="entry name" value="fkbM_fam"/>
    <property type="match status" value="1"/>
</dbReference>
<reference evidence="2" key="1">
    <citation type="submission" date="2020-05" db="EMBL/GenBank/DDBJ databases">
        <authorList>
            <person name="Chiriac C."/>
            <person name="Salcher M."/>
            <person name="Ghai R."/>
            <person name="Kavagutti S V."/>
        </authorList>
    </citation>
    <scope>NUCLEOTIDE SEQUENCE</scope>
</reference>
<dbReference type="Gene3D" id="3.40.50.150">
    <property type="entry name" value="Vaccinia Virus protein VP39"/>
    <property type="match status" value="1"/>
</dbReference>
<dbReference type="PANTHER" id="PTHR36973">
    <property type="entry name" value="SLL1456 PROTEIN-RELATED"/>
    <property type="match status" value="1"/>
</dbReference>
<accession>A0A6J6LD95</accession>
<evidence type="ECO:0000313" key="2">
    <source>
        <dbReference type="EMBL" id="CAB4659652.1"/>
    </source>
</evidence>
<organism evidence="2">
    <name type="scientific">freshwater metagenome</name>
    <dbReference type="NCBI Taxonomy" id="449393"/>
    <lineage>
        <taxon>unclassified sequences</taxon>
        <taxon>metagenomes</taxon>
        <taxon>ecological metagenomes</taxon>
    </lineage>
</organism>
<dbReference type="SUPFAM" id="SSF53335">
    <property type="entry name" value="S-adenosyl-L-methionine-dependent methyltransferases"/>
    <property type="match status" value="1"/>
</dbReference>
<dbReference type="InterPro" id="IPR053188">
    <property type="entry name" value="FkbM_Methyltransferase"/>
</dbReference>
<dbReference type="Pfam" id="PF05050">
    <property type="entry name" value="Methyltransf_21"/>
    <property type="match status" value="1"/>
</dbReference>